<evidence type="ECO:0000259" key="10">
    <source>
        <dbReference type="Pfam" id="PF01467"/>
    </source>
</evidence>
<keyword evidence="3 8" id="KW-0808">Transferase</keyword>
<dbReference type="GO" id="GO:0046444">
    <property type="term" value="P:FMN metabolic process"/>
    <property type="evidence" value="ECO:0007669"/>
    <property type="project" value="UniProtKB-UniRule"/>
</dbReference>
<dbReference type="Gene3D" id="3.40.50.620">
    <property type="entry name" value="HUPs"/>
    <property type="match status" value="1"/>
</dbReference>
<keyword evidence="7 8" id="KW-0067">ATP-binding</keyword>
<gene>
    <name evidence="8" type="primary">ribL</name>
    <name evidence="11" type="ORF">GRX01_15520</name>
</gene>
<dbReference type="InterPro" id="IPR024902">
    <property type="entry name" value="FAD_synth_RibL"/>
</dbReference>
<evidence type="ECO:0000256" key="4">
    <source>
        <dbReference type="ARBA" id="ARBA00022695"/>
    </source>
</evidence>
<evidence type="ECO:0000256" key="2">
    <source>
        <dbReference type="ARBA" id="ARBA00022643"/>
    </source>
</evidence>
<dbReference type="EC" id="2.7.7.2" evidence="8"/>
<comment type="caution">
    <text evidence="11">The sequence shown here is derived from an EMBL/GenBank/DDBJ whole genome shotgun (WGS) entry which is preliminary data.</text>
</comment>
<name>A0A6B0T2B0_9EURY</name>
<comment type="similarity">
    <text evidence="8">Belongs to the archaeal FAD synthase family.</text>
</comment>
<dbReference type="RefSeq" id="WP_159669618.1">
    <property type="nucleotide sequence ID" value="NZ_WUUS01000010.1"/>
</dbReference>
<evidence type="ECO:0000313" key="12">
    <source>
        <dbReference type="Proteomes" id="UP000437065"/>
    </source>
</evidence>
<feature type="compositionally biased region" description="Basic and acidic residues" evidence="9">
    <location>
        <begin position="1"/>
        <end position="12"/>
    </location>
</feature>
<dbReference type="InterPro" id="IPR050385">
    <property type="entry name" value="Archaeal_FAD_synthase"/>
</dbReference>
<dbReference type="EMBL" id="WUUS01000010">
    <property type="protein sequence ID" value="MXR42742.1"/>
    <property type="molecule type" value="Genomic_DNA"/>
</dbReference>
<organism evidence="11 12">
    <name type="scientific">Halobaculum saliterrae</name>
    <dbReference type="NCBI Taxonomy" id="2073113"/>
    <lineage>
        <taxon>Archaea</taxon>
        <taxon>Methanobacteriati</taxon>
        <taxon>Methanobacteriota</taxon>
        <taxon>Stenosarchaea group</taxon>
        <taxon>Halobacteria</taxon>
        <taxon>Halobacteriales</taxon>
        <taxon>Haloferacaceae</taxon>
        <taxon>Halobaculum</taxon>
    </lineage>
</organism>
<evidence type="ECO:0000313" key="11">
    <source>
        <dbReference type="EMBL" id="MXR42742.1"/>
    </source>
</evidence>
<comment type="cofactor">
    <cofactor evidence="8">
        <name>a divalent metal cation</name>
        <dbReference type="ChEBI" id="CHEBI:60240"/>
    </cofactor>
</comment>
<dbReference type="Proteomes" id="UP000437065">
    <property type="component" value="Unassembled WGS sequence"/>
</dbReference>
<feature type="binding site" evidence="8">
    <location>
        <position position="114"/>
    </location>
    <ligand>
        <name>ATP</name>
        <dbReference type="ChEBI" id="CHEBI:30616"/>
    </ligand>
</feature>
<dbReference type="NCBIfam" id="TIGR00125">
    <property type="entry name" value="cyt_tran_rel"/>
    <property type="match status" value="1"/>
</dbReference>
<comment type="function">
    <text evidence="8">Catalyzes the transfer of the AMP portion of ATP to flavin mononucleotide (FMN) to produce flavin adenine dinucleotide (FAD) coenzyme.</text>
</comment>
<dbReference type="HAMAP" id="MF_02115">
    <property type="entry name" value="FAD_synth_arch"/>
    <property type="match status" value="1"/>
</dbReference>
<keyword evidence="12" id="KW-1185">Reference proteome</keyword>
<keyword evidence="5 8" id="KW-0547">Nucleotide-binding</keyword>
<evidence type="ECO:0000256" key="5">
    <source>
        <dbReference type="ARBA" id="ARBA00022741"/>
    </source>
</evidence>
<dbReference type="GO" id="GO:0005524">
    <property type="term" value="F:ATP binding"/>
    <property type="evidence" value="ECO:0007669"/>
    <property type="project" value="UniProtKB-UniRule"/>
</dbReference>
<evidence type="ECO:0000256" key="7">
    <source>
        <dbReference type="ARBA" id="ARBA00022840"/>
    </source>
</evidence>
<dbReference type="UniPathway" id="UPA00277">
    <property type="reaction ID" value="UER00407"/>
</dbReference>
<proteinExistence type="inferred from homology"/>
<dbReference type="SUPFAM" id="SSF52374">
    <property type="entry name" value="Nucleotidylyl transferase"/>
    <property type="match status" value="1"/>
</dbReference>
<dbReference type="PANTHER" id="PTHR43793">
    <property type="entry name" value="FAD SYNTHASE"/>
    <property type="match status" value="1"/>
</dbReference>
<comment type="catalytic activity">
    <reaction evidence="8">
        <text>FMN + ATP + H(+) = FAD + diphosphate</text>
        <dbReference type="Rhea" id="RHEA:17237"/>
        <dbReference type="ChEBI" id="CHEBI:15378"/>
        <dbReference type="ChEBI" id="CHEBI:30616"/>
        <dbReference type="ChEBI" id="CHEBI:33019"/>
        <dbReference type="ChEBI" id="CHEBI:57692"/>
        <dbReference type="ChEBI" id="CHEBI:58210"/>
        <dbReference type="EC" id="2.7.7.2"/>
    </reaction>
</comment>
<dbReference type="Pfam" id="PF01467">
    <property type="entry name" value="CTP_transf_like"/>
    <property type="match status" value="1"/>
</dbReference>
<evidence type="ECO:0000256" key="1">
    <source>
        <dbReference type="ARBA" id="ARBA00022630"/>
    </source>
</evidence>
<dbReference type="GO" id="GO:0006747">
    <property type="term" value="P:FAD biosynthetic process"/>
    <property type="evidence" value="ECO:0007669"/>
    <property type="project" value="UniProtKB-UniRule"/>
</dbReference>
<dbReference type="InterPro" id="IPR014729">
    <property type="entry name" value="Rossmann-like_a/b/a_fold"/>
</dbReference>
<evidence type="ECO:0000256" key="6">
    <source>
        <dbReference type="ARBA" id="ARBA00022827"/>
    </source>
</evidence>
<comment type="caution">
    <text evidence="8">Lacks conserved residue(s) required for the propagation of feature annotation.</text>
</comment>
<feature type="domain" description="Cytidyltransferase-like" evidence="10">
    <location>
        <begin position="28"/>
        <end position="155"/>
    </location>
</feature>
<dbReference type="PANTHER" id="PTHR43793:SF1">
    <property type="entry name" value="FAD SYNTHASE"/>
    <property type="match status" value="1"/>
</dbReference>
<dbReference type="OrthoDB" id="1912at2157"/>
<feature type="binding site" evidence="8">
    <location>
        <begin position="36"/>
        <end position="39"/>
    </location>
    <ligand>
        <name>ATP</name>
        <dbReference type="ChEBI" id="CHEBI:30616"/>
    </ligand>
</feature>
<keyword evidence="2 8" id="KW-0288">FMN</keyword>
<feature type="binding site" evidence="8">
    <location>
        <begin position="31"/>
        <end position="32"/>
    </location>
    <ligand>
        <name>ATP</name>
        <dbReference type="ChEBI" id="CHEBI:30616"/>
    </ligand>
</feature>
<evidence type="ECO:0000256" key="3">
    <source>
        <dbReference type="ARBA" id="ARBA00022679"/>
    </source>
</evidence>
<comment type="subunit">
    <text evidence="8">Homodimer.</text>
</comment>
<sequence length="172" mass="18833">MSEGSDGSRDDDGGVQEDAADSPRIALAQGTFDILHPGHLHYLEDAAARGDELHVIVARRENVTHKSKPVCPDRQRRDMIDALEIVDEAHLGHPEDLFVPVREIGPDVIVLGFDQHHDESAIADALAAEGIDAEVARATGREPRYEGELLSTGDIVDRLLRERGRRSHSGPE</sequence>
<keyword evidence="1 8" id="KW-0285">Flavoprotein</keyword>
<dbReference type="AlphaFoldDB" id="A0A6B0T2B0"/>
<evidence type="ECO:0000256" key="8">
    <source>
        <dbReference type="HAMAP-Rule" id="MF_02115"/>
    </source>
</evidence>
<keyword evidence="4 8" id="KW-0548">Nucleotidyltransferase</keyword>
<dbReference type="InterPro" id="IPR004821">
    <property type="entry name" value="Cyt_trans-like"/>
</dbReference>
<feature type="region of interest" description="Disordered" evidence="9">
    <location>
        <begin position="1"/>
        <end position="23"/>
    </location>
</feature>
<protein>
    <recommendedName>
        <fullName evidence="8">FAD synthase</fullName>
        <ecNumber evidence="8">2.7.7.2</ecNumber>
    </recommendedName>
    <alternativeName>
        <fullName evidence="8">FMN adenylyltransferase</fullName>
    </alternativeName>
    <alternativeName>
        <fullName evidence="8">Flavin adenine dinucleotide synthase</fullName>
    </alternativeName>
</protein>
<evidence type="ECO:0000256" key="9">
    <source>
        <dbReference type="SAM" id="MobiDB-lite"/>
    </source>
</evidence>
<reference evidence="11 12" key="1">
    <citation type="submission" date="2019-12" db="EMBL/GenBank/DDBJ databases">
        <title>Isolation and characterization of three novel carbon monoxide-oxidizing members of Halobacteria from salione crusts and soils.</title>
        <authorList>
            <person name="Myers M.R."/>
            <person name="King G.M."/>
        </authorList>
    </citation>
    <scope>NUCLEOTIDE SEQUENCE [LARGE SCALE GENOMIC DNA]</scope>
    <source>
        <strain evidence="11 12">WSA2</strain>
    </source>
</reference>
<accession>A0A6B0T2B0</accession>
<keyword evidence="6 8" id="KW-0274">FAD</keyword>
<comment type="pathway">
    <text evidence="8">Cofactor biosynthesis; FAD biosynthesis; FAD from FMN: step 1/1.</text>
</comment>
<dbReference type="GO" id="GO:0003919">
    <property type="term" value="F:FMN adenylyltransferase activity"/>
    <property type="evidence" value="ECO:0007669"/>
    <property type="project" value="UniProtKB-UniRule"/>
</dbReference>